<protein>
    <submittedName>
        <fullName evidence="1">YcfL family protein</fullName>
    </submittedName>
</protein>
<evidence type="ECO:0000313" key="2">
    <source>
        <dbReference type="Proteomes" id="UP000548673"/>
    </source>
</evidence>
<dbReference type="STRING" id="28141.CSK29544_03589"/>
<dbReference type="EMBL" id="JABTXY010000026">
    <property type="protein sequence ID" value="NYV44098.1"/>
    <property type="molecule type" value="Genomic_DNA"/>
</dbReference>
<accession>A0A2S9U8W1</accession>
<dbReference type="KEGG" id="csj:CSK29544_03589"/>
<dbReference type="CDD" id="cd09030">
    <property type="entry name" value="DUF1425"/>
    <property type="match status" value="1"/>
</dbReference>
<dbReference type="OMA" id="VTLHYRF"/>
<dbReference type="PROSITE" id="PS51257">
    <property type="entry name" value="PROKAR_LIPOPROTEIN"/>
    <property type="match status" value="1"/>
</dbReference>
<dbReference type="Pfam" id="PF07233">
    <property type="entry name" value="DUF1425"/>
    <property type="match status" value="1"/>
</dbReference>
<name>A0A2S9U8W1_CROSK</name>
<gene>
    <name evidence="1" type="ORF">HRR37_17410</name>
</gene>
<dbReference type="RefSeq" id="WP_007866820.1">
    <property type="nucleotide sequence ID" value="NZ_CABMLV010000001.1"/>
</dbReference>
<reference evidence="1 2" key="1">
    <citation type="submission" date="2020-05" db="EMBL/GenBank/DDBJ databases">
        <title>The draft genome of Cronobacter sakazakii strain 145005.</title>
        <authorList>
            <person name="Yang J."/>
            <person name="Liu L."/>
            <person name="Feng Y."/>
            <person name="Zong Z."/>
        </authorList>
    </citation>
    <scope>NUCLEOTIDE SEQUENCE [LARGE SCALE GENOMIC DNA]</scope>
    <source>
        <strain evidence="1 2">145005</strain>
    </source>
</reference>
<proteinExistence type="predicted"/>
<comment type="caution">
    <text evidence="1">The sequence shown here is derived from an EMBL/GenBank/DDBJ whole genome shotgun (WGS) entry which is preliminary data.</text>
</comment>
<dbReference type="InterPro" id="IPR038483">
    <property type="entry name" value="YcfL-like_sf"/>
</dbReference>
<dbReference type="Proteomes" id="UP000548673">
    <property type="component" value="Unassembled WGS sequence"/>
</dbReference>
<dbReference type="InterPro" id="IPR010824">
    <property type="entry name" value="DUF1425"/>
</dbReference>
<organism evidence="1 2">
    <name type="scientific">Cronobacter sakazakii</name>
    <name type="common">Enterobacter sakazakii</name>
    <dbReference type="NCBI Taxonomy" id="28141"/>
    <lineage>
        <taxon>Bacteria</taxon>
        <taxon>Pseudomonadati</taxon>
        <taxon>Pseudomonadota</taxon>
        <taxon>Gammaproteobacteria</taxon>
        <taxon>Enterobacterales</taxon>
        <taxon>Enterobacteriaceae</taxon>
        <taxon>Cronobacter</taxon>
    </lineage>
</organism>
<evidence type="ECO:0000313" key="1">
    <source>
        <dbReference type="EMBL" id="NYV44098.1"/>
    </source>
</evidence>
<dbReference type="Gene3D" id="2.60.40.3230">
    <property type="match status" value="1"/>
</dbReference>
<dbReference type="AlphaFoldDB" id="A0A2S9U8W1"/>
<sequence length="124" mass="13557">MARVRTGWLLAALLMAGCRSTPTIPVGDEQAIVMESSVLAAGITAEKPDFSLQNGKPVAAATIYNNKDAPVTVHYRFYWYDARGLEGQPLEVPQTVVIPAQGRVTVTSQTDYLAARKARLYLYL</sequence>